<dbReference type="GO" id="GO:0005525">
    <property type="term" value="F:GTP binding"/>
    <property type="evidence" value="ECO:0007669"/>
    <property type="project" value="UniProtKB-KW"/>
</dbReference>
<dbReference type="SUPFAM" id="SSF50447">
    <property type="entry name" value="Translation proteins"/>
    <property type="match status" value="1"/>
</dbReference>
<dbReference type="InterPro" id="IPR000795">
    <property type="entry name" value="T_Tr_GTP-bd_dom"/>
</dbReference>
<keyword evidence="5" id="KW-0342">GTP-binding</keyword>
<dbReference type="Gene3D" id="2.40.30.10">
    <property type="entry name" value="Translation factors"/>
    <property type="match status" value="1"/>
</dbReference>
<dbReference type="InterPro" id="IPR015191">
    <property type="entry name" value="SelB_WHD4"/>
</dbReference>
<dbReference type="GO" id="GO:0001514">
    <property type="term" value="P:selenocysteine incorporation"/>
    <property type="evidence" value="ECO:0007669"/>
    <property type="project" value="InterPro"/>
</dbReference>
<dbReference type="GO" id="GO:0003924">
    <property type="term" value="F:GTPase activity"/>
    <property type="evidence" value="ECO:0007669"/>
    <property type="project" value="InterPro"/>
</dbReference>
<dbReference type="OrthoDB" id="9803139at2"/>
<dbReference type="RefSeq" id="WP_143986008.1">
    <property type="nucleotide sequence ID" value="NZ_CP041692.1"/>
</dbReference>
<dbReference type="GO" id="GO:0003723">
    <property type="term" value="F:RNA binding"/>
    <property type="evidence" value="ECO:0007669"/>
    <property type="project" value="InterPro"/>
</dbReference>
<feature type="domain" description="Tr-type G" evidence="7">
    <location>
        <begin position="1"/>
        <end position="172"/>
    </location>
</feature>
<dbReference type="InterPro" id="IPR027417">
    <property type="entry name" value="P-loop_NTPase"/>
</dbReference>
<evidence type="ECO:0000256" key="1">
    <source>
        <dbReference type="ARBA" id="ARBA00004496"/>
    </source>
</evidence>
<dbReference type="InterPro" id="IPR009001">
    <property type="entry name" value="Transl_elong_EF1A/Init_IF2_C"/>
</dbReference>
<evidence type="ECO:0000256" key="3">
    <source>
        <dbReference type="ARBA" id="ARBA00022741"/>
    </source>
</evidence>
<keyword evidence="2" id="KW-0963">Cytoplasm</keyword>
<evidence type="ECO:0000259" key="7">
    <source>
        <dbReference type="PROSITE" id="PS51722"/>
    </source>
</evidence>
<dbReference type="NCBIfam" id="TIGR00475">
    <property type="entry name" value="selB"/>
    <property type="match status" value="1"/>
</dbReference>
<dbReference type="Proteomes" id="UP000319263">
    <property type="component" value="Chromosome"/>
</dbReference>
<protein>
    <submittedName>
        <fullName evidence="8">Selenocysteine-specific translation elongation factor</fullName>
    </submittedName>
</protein>
<evidence type="ECO:0000256" key="5">
    <source>
        <dbReference type="ARBA" id="ARBA00023134"/>
    </source>
</evidence>
<dbReference type="PANTHER" id="PTHR43721:SF11">
    <property type="entry name" value="SELENOCYSTEINE-SPECIFIC ELONGATION FACTOR"/>
    <property type="match status" value="1"/>
</dbReference>
<dbReference type="InterPro" id="IPR036388">
    <property type="entry name" value="WH-like_DNA-bd_sf"/>
</dbReference>
<evidence type="ECO:0000256" key="2">
    <source>
        <dbReference type="ARBA" id="ARBA00022490"/>
    </source>
</evidence>
<dbReference type="AlphaFoldDB" id="A0A516PY18"/>
<evidence type="ECO:0000256" key="6">
    <source>
        <dbReference type="SAM" id="MobiDB-lite"/>
    </source>
</evidence>
<keyword evidence="3" id="KW-0547">Nucleotide-binding</keyword>
<dbReference type="Gene3D" id="3.40.50.300">
    <property type="entry name" value="P-loop containing nucleotide triphosphate hydrolases"/>
    <property type="match status" value="1"/>
</dbReference>
<dbReference type="SUPFAM" id="SSF50465">
    <property type="entry name" value="EF-Tu/eEF-1alpha/eIF2-gamma C-terminal domain"/>
    <property type="match status" value="1"/>
</dbReference>
<dbReference type="InterPro" id="IPR050055">
    <property type="entry name" value="EF-Tu_GTPase"/>
</dbReference>
<name>A0A516PY18_9ACTN</name>
<dbReference type="EMBL" id="CP041692">
    <property type="protein sequence ID" value="QDP96042.1"/>
    <property type="molecule type" value="Genomic_DNA"/>
</dbReference>
<accession>A0A516PY18</accession>
<dbReference type="PANTHER" id="PTHR43721">
    <property type="entry name" value="ELONGATION FACTOR TU-RELATED"/>
    <property type="match status" value="1"/>
</dbReference>
<dbReference type="Pfam" id="PF09107">
    <property type="entry name" value="WHD_3rd_SelB"/>
    <property type="match status" value="1"/>
</dbReference>
<dbReference type="InterPro" id="IPR036390">
    <property type="entry name" value="WH_DNA-bd_sf"/>
</dbReference>
<dbReference type="InterPro" id="IPR004535">
    <property type="entry name" value="Transl_elong_SelB"/>
</dbReference>
<feature type="region of interest" description="Disordered" evidence="6">
    <location>
        <begin position="588"/>
        <end position="608"/>
    </location>
</feature>
<keyword evidence="4" id="KW-0648">Protein biosynthesis</keyword>
<evidence type="ECO:0000313" key="8">
    <source>
        <dbReference type="EMBL" id="QDP96042.1"/>
    </source>
</evidence>
<dbReference type="Pfam" id="PF25461">
    <property type="entry name" value="Beta-barrel_SelB"/>
    <property type="match status" value="1"/>
</dbReference>
<dbReference type="PROSITE" id="PS51722">
    <property type="entry name" value="G_TR_2"/>
    <property type="match status" value="1"/>
</dbReference>
<dbReference type="SUPFAM" id="SSF52540">
    <property type="entry name" value="P-loop containing nucleoside triphosphate hydrolases"/>
    <property type="match status" value="1"/>
</dbReference>
<dbReference type="KEGG" id="mik:FOE78_09150"/>
<evidence type="ECO:0000256" key="4">
    <source>
        <dbReference type="ARBA" id="ARBA00022917"/>
    </source>
</evidence>
<dbReference type="GO" id="GO:0005737">
    <property type="term" value="C:cytoplasm"/>
    <property type="evidence" value="ECO:0007669"/>
    <property type="project" value="UniProtKB-SubCell"/>
</dbReference>
<keyword evidence="8" id="KW-0251">Elongation factor</keyword>
<feature type="compositionally biased region" description="Basic and acidic residues" evidence="6">
    <location>
        <begin position="588"/>
        <end position="600"/>
    </location>
</feature>
<dbReference type="InterPro" id="IPR057335">
    <property type="entry name" value="Beta-barrel_SelB"/>
</dbReference>
<reference evidence="8 9" key="1">
    <citation type="submission" date="2019-07" db="EMBL/GenBank/DDBJ databases">
        <title>Microlunatus dokdonensis sp. nov. isolated from the rhizospheric soil of the wild plant Elymus tsukushiensis.</title>
        <authorList>
            <person name="Ghim S.-Y."/>
            <person name="Hwang Y.-J."/>
            <person name="Son J.-S."/>
            <person name="Shin J.-H."/>
        </authorList>
    </citation>
    <scope>NUCLEOTIDE SEQUENCE [LARGE SCALE GENOMIC DNA]</scope>
    <source>
        <strain evidence="8 9">KUDC0627</strain>
    </source>
</reference>
<proteinExistence type="predicted"/>
<dbReference type="InterPro" id="IPR009000">
    <property type="entry name" value="Transl_B-barrel_sf"/>
</dbReference>
<comment type="subcellular location">
    <subcellularLocation>
        <location evidence="1">Cytoplasm</location>
    </subcellularLocation>
</comment>
<organism evidence="8 9">
    <name type="scientific">Microlunatus elymi</name>
    <dbReference type="NCBI Taxonomy" id="2596828"/>
    <lineage>
        <taxon>Bacteria</taxon>
        <taxon>Bacillati</taxon>
        <taxon>Actinomycetota</taxon>
        <taxon>Actinomycetes</taxon>
        <taxon>Propionibacteriales</taxon>
        <taxon>Propionibacteriaceae</taxon>
        <taxon>Microlunatus</taxon>
    </lineage>
</organism>
<dbReference type="SUPFAM" id="SSF46785">
    <property type="entry name" value="Winged helix' DNA-binding domain"/>
    <property type="match status" value="1"/>
</dbReference>
<sequence length="608" mass="64961">MHVIATAGHVDHGKSTLVRALTGMDPDRLAEEKRRGLTIELGYAWTTLDPEGLADPQLAFVDVPGHERFIATMLAGLGPSPAVMFVVAADEGWRQQSEDHLAAVDALGITDGLLVVSRSDLADPEPALAQAAARIAESSLGTVPAVAVSAKTGAGLPQLRTELAGLAGRLPKPNLDGRVRLWIDRCFSIRGAGTVITGTLGSGQLAVGDQLELDGRRVQVRALQSLGQDHQRVDAVARVAVNLRGVGTGEVGRGTALLTPGAWPRSAVVDVRCRAAMPPEGLPINLVGHLGTAAVPVRLRPLGGPIVRLTLQHPLPVAAGDRLVLRDPSRHTVAGGAIVLDVDPPELRRRGAARQRAQELLEREVAPDDAVLAGEVRRRGAVRRSELELHGVPVSDPGELILVDDWLVDPQAWLGWQQELRRVVGDRARTDPLDPTVTIDAVRHLIVVPDRQLIPQLVRASGLLIRDGRVTDPDVAARGLGAAELGLGELARQLDAAPFAAPTQPELDGWGLGRQELAAAERAGRIIRLTDEVVLLPAAPELAARILAELPQPFTAGEARQVLNTTRRVIIPLLEHLDRRGWTTHIDPNHRQVRADRPSTSDRPSTLG</sequence>
<evidence type="ECO:0000313" key="9">
    <source>
        <dbReference type="Proteomes" id="UP000319263"/>
    </source>
</evidence>
<gene>
    <name evidence="8" type="primary">selB</name>
    <name evidence="8" type="ORF">FOE78_09150</name>
</gene>
<dbReference type="Gene3D" id="1.10.10.10">
    <property type="entry name" value="Winged helix-like DNA-binding domain superfamily/Winged helix DNA-binding domain"/>
    <property type="match status" value="1"/>
</dbReference>
<keyword evidence="9" id="KW-1185">Reference proteome</keyword>
<dbReference type="Pfam" id="PF00009">
    <property type="entry name" value="GTP_EFTU"/>
    <property type="match status" value="1"/>
</dbReference>
<dbReference type="GO" id="GO:0003746">
    <property type="term" value="F:translation elongation factor activity"/>
    <property type="evidence" value="ECO:0007669"/>
    <property type="project" value="UniProtKB-KW"/>
</dbReference>